<name>A0A2G9UXR2_TELCI</name>
<dbReference type="EMBL" id="KZ345303">
    <property type="protein sequence ID" value="PIO74300.1"/>
    <property type="molecule type" value="Genomic_DNA"/>
</dbReference>
<proteinExistence type="predicted"/>
<gene>
    <name evidence="1" type="ORF">TELCIR_03696</name>
</gene>
<protein>
    <recommendedName>
        <fullName evidence="3">C2H2-type domain-containing protein</fullName>
    </recommendedName>
</protein>
<keyword evidence="2" id="KW-1185">Reference proteome</keyword>
<accession>A0A2G9UXR2</accession>
<organism evidence="1 2">
    <name type="scientific">Teladorsagia circumcincta</name>
    <name type="common">Brown stomach worm</name>
    <name type="synonym">Ostertagia circumcincta</name>
    <dbReference type="NCBI Taxonomy" id="45464"/>
    <lineage>
        <taxon>Eukaryota</taxon>
        <taxon>Metazoa</taxon>
        <taxon>Ecdysozoa</taxon>
        <taxon>Nematoda</taxon>
        <taxon>Chromadorea</taxon>
        <taxon>Rhabditida</taxon>
        <taxon>Rhabditina</taxon>
        <taxon>Rhabditomorpha</taxon>
        <taxon>Strongyloidea</taxon>
        <taxon>Trichostrongylidae</taxon>
        <taxon>Teladorsagia</taxon>
    </lineage>
</organism>
<dbReference type="AlphaFoldDB" id="A0A2G9UXR2"/>
<evidence type="ECO:0008006" key="3">
    <source>
        <dbReference type="Google" id="ProtNLM"/>
    </source>
</evidence>
<evidence type="ECO:0000313" key="2">
    <source>
        <dbReference type="Proteomes" id="UP000230423"/>
    </source>
</evidence>
<evidence type="ECO:0000313" key="1">
    <source>
        <dbReference type="EMBL" id="PIO74300.1"/>
    </source>
</evidence>
<dbReference type="Proteomes" id="UP000230423">
    <property type="component" value="Unassembled WGS sequence"/>
</dbReference>
<reference evidence="1 2" key="1">
    <citation type="submission" date="2015-09" db="EMBL/GenBank/DDBJ databases">
        <title>Draft genome of the parasitic nematode Teladorsagia circumcincta isolate WARC Sus (inbred).</title>
        <authorList>
            <person name="Mitreva M."/>
        </authorList>
    </citation>
    <scope>NUCLEOTIDE SEQUENCE [LARGE SCALE GENOMIC DNA]</scope>
    <source>
        <strain evidence="1 2">S</strain>
    </source>
</reference>
<sequence length="50" mass="5925">MSRFFATCDFAMLSRFPCLGIEMLLVCRFDFCFKFFARSHMRCDHGTESD</sequence>